<dbReference type="InterPro" id="IPR017981">
    <property type="entry name" value="GPCR_2-like_7TM"/>
</dbReference>
<feature type="transmembrane region" description="Helical" evidence="5">
    <location>
        <begin position="28"/>
        <end position="47"/>
    </location>
</feature>
<evidence type="ECO:0000256" key="3">
    <source>
        <dbReference type="ARBA" id="ARBA00022989"/>
    </source>
</evidence>
<dbReference type="Proteomes" id="UP000759131">
    <property type="component" value="Unassembled WGS sequence"/>
</dbReference>
<dbReference type="InterPro" id="IPR000832">
    <property type="entry name" value="GPCR_2_secretin-like"/>
</dbReference>
<feature type="transmembrane region" description="Helical" evidence="5">
    <location>
        <begin position="228"/>
        <end position="251"/>
    </location>
</feature>
<keyword evidence="8" id="KW-1185">Reference proteome</keyword>
<evidence type="ECO:0000313" key="8">
    <source>
        <dbReference type="Proteomes" id="UP000759131"/>
    </source>
</evidence>
<reference evidence="7" key="1">
    <citation type="submission" date="2020-11" db="EMBL/GenBank/DDBJ databases">
        <authorList>
            <person name="Tran Van P."/>
        </authorList>
    </citation>
    <scope>NUCLEOTIDE SEQUENCE</scope>
</reference>
<dbReference type="AlphaFoldDB" id="A0A7R9L051"/>
<dbReference type="OrthoDB" id="6134459at2759"/>
<feature type="domain" description="G-protein coupled receptors family 2 profile 2" evidence="6">
    <location>
        <begin position="1"/>
        <end position="253"/>
    </location>
</feature>
<dbReference type="CDD" id="cd15039">
    <property type="entry name" value="7tmB3_Methuselah-like"/>
    <property type="match status" value="1"/>
</dbReference>
<feature type="transmembrane region" description="Helical" evidence="5">
    <location>
        <begin position="204"/>
        <end position="222"/>
    </location>
</feature>
<evidence type="ECO:0000313" key="7">
    <source>
        <dbReference type="EMBL" id="CAD7631419.1"/>
    </source>
</evidence>
<evidence type="ECO:0000256" key="2">
    <source>
        <dbReference type="ARBA" id="ARBA00022692"/>
    </source>
</evidence>
<keyword evidence="4 5" id="KW-0472">Membrane</keyword>
<dbReference type="GO" id="GO:0004930">
    <property type="term" value="F:G protein-coupled receptor activity"/>
    <property type="evidence" value="ECO:0007669"/>
    <property type="project" value="InterPro"/>
</dbReference>
<protein>
    <recommendedName>
        <fullName evidence="6">G-protein coupled receptors family 2 profile 2 domain-containing protein</fullName>
    </recommendedName>
</protein>
<dbReference type="EMBL" id="CAJPIZ010009441">
    <property type="protein sequence ID" value="CAG2111849.1"/>
    <property type="molecule type" value="Genomic_DNA"/>
</dbReference>
<sequence length="293" mass="33742">MTASIVSFIIQLSVYGFVPKLQSLPGKCLMSLSLSLLATNLFLILSYNTETSRENIMCIIVGIGRHYFILVAFCWMSVLAFDTHWTFHLPHRNQLKTSLKGYHKRTSLFIKYSLYSWLTPAVIVGIAVSIDYTMQSESALKPMYGQVVCGLSQLFAILMWSTIPGCLIMFVNIVFFAKTLQKLNRITGETELANKATFRERFMWCFKLSILLGIAWVIYFISSFVCEIWFQYFSQLFLSCQGLFILSITTLKKSVFESLKRRVFYLRNRGIHRQQSSKRSFQASASMKTLPIF</sequence>
<dbReference type="PANTHER" id="PTHR45902:SF4">
    <property type="entry name" value="G-PROTEIN COUPLED RECEPTORS FAMILY 2 PROFILE 2 DOMAIN-CONTAINING PROTEIN"/>
    <property type="match status" value="1"/>
</dbReference>
<evidence type="ECO:0000259" key="6">
    <source>
        <dbReference type="PROSITE" id="PS50261"/>
    </source>
</evidence>
<dbReference type="PANTHER" id="PTHR45902">
    <property type="entry name" value="LATROPHILIN RECEPTOR-LIKE PROTEIN A"/>
    <property type="match status" value="1"/>
</dbReference>
<keyword evidence="2 5" id="KW-0812">Transmembrane</keyword>
<keyword evidence="3 5" id="KW-1133">Transmembrane helix</keyword>
<dbReference type="GO" id="GO:0007166">
    <property type="term" value="P:cell surface receptor signaling pathway"/>
    <property type="evidence" value="ECO:0007669"/>
    <property type="project" value="InterPro"/>
</dbReference>
<organism evidence="7">
    <name type="scientific">Medioppia subpectinata</name>
    <dbReference type="NCBI Taxonomy" id="1979941"/>
    <lineage>
        <taxon>Eukaryota</taxon>
        <taxon>Metazoa</taxon>
        <taxon>Ecdysozoa</taxon>
        <taxon>Arthropoda</taxon>
        <taxon>Chelicerata</taxon>
        <taxon>Arachnida</taxon>
        <taxon>Acari</taxon>
        <taxon>Acariformes</taxon>
        <taxon>Sarcoptiformes</taxon>
        <taxon>Oribatida</taxon>
        <taxon>Brachypylina</taxon>
        <taxon>Oppioidea</taxon>
        <taxon>Oppiidae</taxon>
        <taxon>Medioppia</taxon>
    </lineage>
</organism>
<evidence type="ECO:0000256" key="1">
    <source>
        <dbReference type="ARBA" id="ARBA00004141"/>
    </source>
</evidence>
<dbReference type="GO" id="GO:0016020">
    <property type="term" value="C:membrane"/>
    <property type="evidence" value="ECO:0007669"/>
    <property type="project" value="UniProtKB-SubCell"/>
</dbReference>
<dbReference type="PROSITE" id="PS50261">
    <property type="entry name" value="G_PROTEIN_RECEP_F2_4"/>
    <property type="match status" value="1"/>
</dbReference>
<accession>A0A7R9L051</accession>
<gene>
    <name evidence="7" type="ORF">OSB1V03_LOCUS11828</name>
</gene>
<dbReference type="Pfam" id="PF00002">
    <property type="entry name" value="7tm_2"/>
    <property type="match status" value="1"/>
</dbReference>
<proteinExistence type="predicted"/>
<evidence type="ECO:0000256" key="5">
    <source>
        <dbReference type="SAM" id="Phobius"/>
    </source>
</evidence>
<name>A0A7R9L051_9ACAR</name>
<feature type="transmembrane region" description="Helical" evidence="5">
    <location>
        <begin position="67"/>
        <end position="87"/>
    </location>
</feature>
<feature type="transmembrane region" description="Helical" evidence="5">
    <location>
        <begin position="150"/>
        <end position="177"/>
    </location>
</feature>
<evidence type="ECO:0000256" key="4">
    <source>
        <dbReference type="ARBA" id="ARBA00023136"/>
    </source>
</evidence>
<comment type="subcellular location">
    <subcellularLocation>
        <location evidence="1">Membrane</location>
        <topology evidence="1">Multi-pass membrane protein</topology>
    </subcellularLocation>
</comment>
<dbReference type="Gene3D" id="1.20.1070.10">
    <property type="entry name" value="Rhodopsin 7-helix transmembrane proteins"/>
    <property type="match status" value="1"/>
</dbReference>
<dbReference type="InterPro" id="IPR053231">
    <property type="entry name" value="GPCR_LN-TM7"/>
</dbReference>
<feature type="transmembrane region" description="Helical" evidence="5">
    <location>
        <begin position="108"/>
        <end position="130"/>
    </location>
</feature>
<dbReference type="EMBL" id="OC864016">
    <property type="protein sequence ID" value="CAD7631419.1"/>
    <property type="molecule type" value="Genomic_DNA"/>
</dbReference>